<dbReference type="Pfam" id="PF13185">
    <property type="entry name" value="GAF_2"/>
    <property type="match status" value="1"/>
</dbReference>
<sequence length="759" mass="80485">MTSMTFEPGRSVAAFIEAISGTSDVVSAAVAAVDSMAAVLAADTVAILQDRATVAVQGVLDAEMPQPRVPATGAACETIGARSVLTVAIGRHTGRRLIAVRDGGSPFVDAEADLATGLSAALALQLAALDHVAEQRRYAGGDAEAAAQDARTGRMLLEQLAVVQRAVARRAPLNEIFDAITAGARSLLGDAIAALAMREGDDPDMLQLASTCGFPDEVRHRLWRAPLNAAGVTGQAIRRDEVVVFDGSAQSPETADDGIEAGVQAAMAAPVRHHDKVVGGLFVASRRPDRVYGPADQAVLTAFAEHVGVAIEAARAVDGLYQAFHDPLTGLASSALFRNRLVHTMALAAREKSRVAVVLFNLHRFKTVNDTFGHAAGDLLLTGVAERLSAGLRATDTLARFGADEFAILLAGVEQAEPAMEVTERLAASLRRPFWIGGREVTIDCTAGIAFSALGERDADALLQGADLALTAAKQDGPGCIEMFQPGMQVVRARRAGLEMDLRHAVERDQLVLHYQPIVDLSDGRVTGCEALVRWAHPERGTVSPLDFISLAEETGYIVSVGSWVLHEACRKAAEWNRSLPGAGLHITVNLSARQIRRPDLPDLVAGVLRQTGLAPELLTLEITESVLVHDVDATVHQLHKLKALGIKLAIDDFGTGYSSLAYLRRFPVDILKIDKMFVDDIGVETPGASLTPAIVGLGRTLGLVTVAEGIEDASQWKPLLDSGCDQGQGYYFARPQPAEDVEKLLFDAYGSRVVGTLG</sequence>
<name>A0A3N1GS23_9ACTN</name>
<dbReference type="Proteomes" id="UP000271683">
    <property type="component" value="Unassembled WGS sequence"/>
</dbReference>
<dbReference type="SMART" id="SM00267">
    <property type="entry name" value="GGDEF"/>
    <property type="match status" value="1"/>
</dbReference>
<feature type="domain" description="EAL" evidence="1">
    <location>
        <begin position="495"/>
        <end position="750"/>
    </location>
</feature>
<gene>
    <name evidence="3" type="ORF">EDD30_6024</name>
</gene>
<dbReference type="PANTHER" id="PTHR44757">
    <property type="entry name" value="DIGUANYLATE CYCLASE DGCP"/>
    <property type="match status" value="1"/>
</dbReference>
<organism evidence="3 4">
    <name type="scientific">Couchioplanes caeruleus</name>
    <dbReference type="NCBI Taxonomy" id="56438"/>
    <lineage>
        <taxon>Bacteria</taxon>
        <taxon>Bacillati</taxon>
        <taxon>Actinomycetota</taxon>
        <taxon>Actinomycetes</taxon>
        <taxon>Micromonosporales</taxon>
        <taxon>Micromonosporaceae</taxon>
        <taxon>Couchioplanes</taxon>
    </lineage>
</organism>
<evidence type="ECO:0000313" key="3">
    <source>
        <dbReference type="EMBL" id="ROP33055.1"/>
    </source>
</evidence>
<dbReference type="InterPro" id="IPR003018">
    <property type="entry name" value="GAF"/>
</dbReference>
<dbReference type="OrthoDB" id="23692at2"/>
<dbReference type="InterPro" id="IPR029016">
    <property type="entry name" value="GAF-like_dom_sf"/>
</dbReference>
<evidence type="ECO:0000259" key="2">
    <source>
        <dbReference type="PROSITE" id="PS50887"/>
    </source>
</evidence>
<dbReference type="Gene3D" id="3.20.20.450">
    <property type="entry name" value="EAL domain"/>
    <property type="match status" value="1"/>
</dbReference>
<dbReference type="RefSeq" id="WP_123678574.1">
    <property type="nucleotide sequence ID" value="NZ_RJKL01000001.1"/>
</dbReference>
<dbReference type="PROSITE" id="PS50887">
    <property type="entry name" value="GGDEF"/>
    <property type="match status" value="1"/>
</dbReference>
<dbReference type="SUPFAM" id="SSF55781">
    <property type="entry name" value="GAF domain-like"/>
    <property type="match status" value="1"/>
</dbReference>
<dbReference type="InterPro" id="IPR029787">
    <property type="entry name" value="Nucleotide_cyclase"/>
</dbReference>
<dbReference type="SMART" id="SM00052">
    <property type="entry name" value="EAL"/>
    <property type="match status" value="1"/>
</dbReference>
<evidence type="ECO:0000313" key="4">
    <source>
        <dbReference type="Proteomes" id="UP000271683"/>
    </source>
</evidence>
<dbReference type="CDD" id="cd01948">
    <property type="entry name" value="EAL"/>
    <property type="match status" value="1"/>
</dbReference>
<evidence type="ECO:0000259" key="1">
    <source>
        <dbReference type="PROSITE" id="PS50883"/>
    </source>
</evidence>
<feature type="domain" description="GGDEF" evidence="2">
    <location>
        <begin position="353"/>
        <end position="486"/>
    </location>
</feature>
<dbReference type="InterPro" id="IPR043128">
    <property type="entry name" value="Rev_trsase/Diguanyl_cyclase"/>
</dbReference>
<dbReference type="SMART" id="SM00065">
    <property type="entry name" value="GAF"/>
    <property type="match status" value="1"/>
</dbReference>
<dbReference type="Pfam" id="PF00990">
    <property type="entry name" value="GGDEF"/>
    <property type="match status" value="1"/>
</dbReference>
<dbReference type="Pfam" id="PF00563">
    <property type="entry name" value="EAL"/>
    <property type="match status" value="1"/>
</dbReference>
<dbReference type="Gene3D" id="3.30.450.40">
    <property type="match status" value="1"/>
</dbReference>
<dbReference type="CDD" id="cd01949">
    <property type="entry name" value="GGDEF"/>
    <property type="match status" value="1"/>
</dbReference>
<dbReference type="NCBIfam" id="TIGR00254">
    <property type="entry name" value="GGDEF"/>
    <property type="match status" value="1"/>
</dbReference>
<protein>
    <submittedName>
        <fullName evidence="3">Diguanylate cyclase (GGDEF)-like protein</fullName>
    </submittedName>
</protein>
<dbReference type="Gene3D" id="3.30.70.270">
    <property type="match status" value="1"/>
</dbReference>
<dbReference type="PANTHER" id="PTHR44757:SF2">
    <property type="entry name" value="BIOFILM ARCHITECTURE MAINTENANCE PROTEIN MBAA"/>
    <property type="match status" value="1"/>
</dbReference>
<dbReference type="InterPro" id="IPR000160">
    <property type="entry name" value="GGDEF_dom"/>
</dbReference>
<accession>A0A3N1GS23</accession>
<dbReference type="PROSITE" id="PS50883">
    <property type="entry name" value="EAL"/>
    <property type="match status" value="1"/>
</dbReference>
<comment type="caution">
    <text evidence="3">The sequence shown here is derived from an EMBL/GenBank/DDBJ whole genome shotgun (WGS) entry which is preliminary data.</text>
</comment>
<dbReference type="FunFam" id="3.20.20.450:FF:000001">
    <property type="entry name" value="Cyclic di-GMP phosphodiesterase yahA"/>
    <property type="match status" value="1"/>
</dbReference>
<dbReference type="InterPro" id="IPR052155">
    <property type="entry name" value="Biofilm_reg_signaling"/>
</dbReference>
<dbReference type="AlphaFoldDB" id="A0A3N1GS23"/>
<dbReference type="SUPFAM" id="SSF141868">
    <property type="entry name" value="EAL domain-like"/>
    <property type="match status" value="1"/>
</dbReference>
<dbReference type="SUPFAM" id="SSF55073">
    <property type="entry name" value="Nucleotide cyclase"/>
    <property type="match status" value="1"/>
</dbReference>
<dbReference type="EMBL" id="RJKL01000001">
    <property type="protein sequence ID" value="ROP33055.1"/>
    <property type="molecule type" value="Genomic_DNA"/>
</dbReference>
<dbReference type="InterPro" id="IPR035919">
    <property type="entry name" value="EAL_sf"/>
</dbReference>
<dbReference type="InterPro" id="IPR001633">
    <property type="entry name" value="EAL_dom"/>
</dbReference>
<proteinExistence type="predicted"/>
<reference evidence="3 4" key="1">
    <citation type="submission" date="2018-11" db="EMBL/GenBank/DDBJ databases">
        <title>Sequencing the genomes of 1000 actinobacteria strains.</title>
        <authorList>
            <person name="Klenk H.-P."/>
        </authorList>
    </citation>
    <scope>NUCLEOTIDE SEQUENCE [LARGE SCALE GENOMIC DNA]</scope>
    <source>
        <strain evidence="3 4">DSM 43634</strain>
    </source>
</reference>